<comment type="subcellular location">
    <subcellularLocation>
        <location evidence="1">Membrane</location>
        <topology evidence="1">Multi-pass membrane protein</topology>
    </subcellularLocation>
</comment>
<dbReference type="InterPro" id="IPR003689">
    <property type="entry name" value="ZIP"/>
</dbReference>
<proteinExistence type="predicted"/>
<dbReference type="AlphaFoldDB" id="A0A841KPN5"/>
<accession>A0A841KPN5</accession>
<evidence type="ECO:0000256" key="5">
    <source>
        <dbReference type="SAM" id="Phobius"/>
    </source>
</evidence>
<organism evidence="6 7">
    <name type="scientific">Oleiagrimonas soli</name>
    <dbReference type="NCBI Taxonomy" id="1543381"/>
    <lineage>
        <taxon>Bacteria</taxon>
        <taxon>Pseudomonadati</taxon>
        <taxon>Pseudomonadota</taxon>
        <taxon>Gammaproteobacteria</taxon>
        <taxon>Lysobacterales</taxon>
        <taxon>Rhodanobacteraceae</taxon>
        <taxon>Oleiagrimonas</taxon>
    </lineage>
</organism>
<dbReference type="OrthoDB" id="9806593at2"/>
<evidence type="ECO:0000256" key="2">
    <source>
        <dbReference type="ARBA" id="ARBA00022692"/>
    </source>
</evidence>
<gene>
    <name evidence="6" type="ORF">HNQ86_001966</name>
</gene>
<feature type="transmembrane region" description="Helical" evidence="5">
    <location>
        <begin position="188"/>
        <end position="210"/>
    </location>
</feature>
<evidence type="ECO:0000256" key="4">
    <source>
        <dbReference type="ARBA" id="ARBA00023136"/>
    </source>
</evidence>
<dbReference type="RefSeq" id="WP_043099117.1">
    <property type="nucleotide sequence ID" value="NZ_JACHET010000001.1"/>
</dbReference>
<dbReference type="GO" id="GO:0046873">
    <property type="term" value="F:metal ion transmembrane transporter activity"/>
    <property type="evidence" value="ECO:0007669"/>
    <property type="project" value="InterPro"/>
</dbReference>
<dbReference type="PANTHER" id="PTHR16950:SF16">
    <property type="entry name" value="ZINC TRANSPORTER ZIP13"/>
    <property type="match status" value="1"/>
</dbReference>
<keyword evidence="4 5" id="KW-0472">Membrane</keyword>
<keyword evidence="3 5" id="KW-1133">Transmembrane helix</keyword>
<comment type="caution">
    <text evidence="6">The sequence shown here is derived from an EMBL/GenBank/DDBJ whole genome shotgun (WGS) entry which is preliminary data.</text>
</comment>
<evidence type="ECO:0000256" key="3">
    <source>
        <dbReference type="ARBA" id="ARBA00022989"/>
    </source>
</evidence>
<feature type="transmembrane region" description="Helical" evidence="5">
    <location>
        <begin position="111"/>
        <end position="138"/>
    </location>
</feature>
<dbReference type="Pfam" id="PF02535">
    <property type="entry name" value="Zip"/>
    <property type="match status" value="1"/>
</dbReference>
<sequence length="245" mass="25085">MSSLIPVLATSFLVAATTVSARWVMMVPMQRVRAALPWMQAATAGLLLGDGLLHMLPEAVDHGLSAGAAGGVMAVGVVLLVCVESVVRAWATSTDVAAFARMDVFGDVVHHVIDGVVIGAAFAVDATLGLVVAVTVMLHELPRGIGHAGVLTAGGFAPRRVFRLSLMAAAGVPLGAWLALALAQSTGLVGFGLAFAAGCTIYLACVDVLPAVWQRLGAHNRLAPALGMLGGVVFMWAAALVDHVH</sequence>
<dbReference type="Proteomes" id="UP000560000">
    <property type="component" value="Unassembled WGS sequence"/>
</dbReference>
<feature type="transmembrane region" description="Helical" evidence="5">
    <location>
        <begin position="68"/>
        <end position="91"/>
    </location>
</feature>
<feature type="transmembrane region" description="Helical" evidence="5">
    <location>
        <begin position="222"/>
        <end position="241"/>
    </location>
</feature>
<reference evidence="6 7" key="1">
    <citation type="submission" date="2020-08" db="EMBL/GenBank/DDBJ databases">
        <title>Genomic Encyclopedia of Type Strains, Phase IV (KMG-IV): sequencing the most valuable type-strain genomes for metagenomic binning, comparative biology and taxonomic classification.</title>
        <authorList>
            <person name="Goeker M."/>
        </authorList>
    </citation>
    <scope>NUCLEOTIDE SEQUENCE [LARGE SCALE GENOMIC DNA]</scope>
    <source>
        <strain evidence="6 7">DSM 107085</strain>
    </source>
</reference>
<name>A0A841KPN5_9GAMM</name>
<dbReference type="PANTHER" id="PTHR16950">
    <property type="entry name" value="ZINC TRANSPORTER SLC39A7 HISTIDINE-RICH MEMBRANE PROTEIN KE4"/>
    <property type="match status" value="1"/>
</dbReference>
<feature type="transmembrane region" description="Helical" evidence="5">
    <location>
        <begin position="161"/>
        <end position="182"/>
    </location>
</feature>
<dbReference type="GO" id="GO:0016020">
    <property type="term" value="C:membrane"/>
    <property type="evidence" value="ECO:0007669"/>
    <property type="project" value="UniProtKB-SubCell"/>
</dbReference>
<keyword evidence="2 5" id="KW-0812">Transmembrane</keyword>
<dbReference type="EMBL" id="JACHET010000001">
    <property type="protein sequence ID" value="MBB6184621.1"/>
    <property type="molecule type" value="Genomic_DNA"/>
</dbReference>
<protein>
    <submittedName>
        <fullName evidence="6">Zinc transporter ZupT</fullName>
    </submittedName>
</protein>
<evidence type="ECO:0000313" key="7">
    <source>
        <dbReference type="Proteomes" id="UP000560000"/>
    </source>
</evidence>
<evidence type="ECO:0000313" key="6">
    <source>
        <dbReference type="EMBL" id="MBB6184621.1"/>
    </source>
</evidence>
<evidence type="ECO:0000256" key="1">
    <source>
        <dbReference type="ARBA" id="ARBA00004141"/>
    </source>
</evidence>